<dbReference type="InterPro" id="IPR000198">
    <property type="entry name" value="RhoGAP_dom"/>
</dbReference>
<organism evidence="4 5">
    <name type="scientific">Coleophoma crateriformis</name>
    <dbReference type="NCBI Taxonomy" id="565419"/>
    <lineage>
        <taxon>Eukaryota</taxon>
        <taxon>Fungi</taxon>
        <taxon>Dikarya</taxon>
        <taxon>Ascomycota</taxon>
        <taxon>Pezizomycotina</taxon>
        <taxon>Leotiomycetes</taxon>
        <taxon>Helotiales</taxon>
        <taxon>Dermateaceae</taxon>
        <taxon>Coleophoma</taxon>
    </lineage>
</organism>
<evidence type="ECO:0000259" key="3">
    <source>
        <dbReference type="PROSITE" id="PS50238"/>
    </source>
</evidence>
<feature type="region of interest" description="Disordered" evidence="2">
    <location>
        <begin position="1297"/>
        <end position="1339"/>
    </location>
</feature>
<reference evidence="4 5" key="1">
    <citation type="journal article" date="2018" name="IMA Fungus">
        <title>IMA Genome-F 9: Draft genome sequence of Annulohypoxylon stygium, Aspergillus mulundensis, Berkeleyomyces basicola (syn. Thielaviopsis basicola), Ceratocystis smalleyi, two Cercospora beticola strains, Coleophoma cylindrospora, Fusarium fracticaudum, Phialophora cf. hyalina, and Morchella septimelata.</title>
        <authorList>
            <person name="Wingfield B.D."/>
            <person name="Bills G.F."/>
            <person name="Dong Y."/>
            <person name="Huang W."/>
            <person name="Nel W.J."/>
            <person name="Swalarsk-Parry B.S."/>
            <person name="Vaghefi N."/>
            <person name="Wilken P.M."/>
            <person name="An Z."/>
            <person name="de Beer Z.W."/>
            <person name="De Vos L."/>
            <person name="Chen L."/>
            <person name="Duong T.A."/>
            <person name="Gao Y."/>
            <person name="Hammerbacher A."/>
            <person name="Kikkert J.R."/>
            <person name="Li Y."/>
            <person name="Li H."/>
            <person name="Li K."/>
            <person name="Li Q."/>
            <person name="Liu X."/>
            <person name="Ma X."/>
            <person name="Naidoo K."/>
            <person name="Pethybridge S.J."/>
            <person name="Sun J."/>
            <person name="Steenkamp E.T."/>
            <person name="van der Nest M.A."/>
            <person name="van Wyk S."/>
            <person name="Wingfield M.J."/>
            <person name="Xiong C."/>
            <person name="Yue Q."/>
            <person name="Zhang X."/>
        </authorList>
    </citation>
    <scope>NUCLEOTIDE SEQUENCE [LARGE SCALE GENOMIC DNA]</scope>
    <source>
        <strain evidence="4 5">BP5796</strain>
    </source>
</reference>
<evidence type="ECO:0000256" key="1">
    <source>
        <dbReference type="SAM" id="Coils"/>
    </source>
</evidence>
<feature type="region of interest" description="Disordered" evidence="2">
    <location>
        <begin position="1456"/>
        <end position="1492"/>
    </location>
</feature>
<feature type="compositionally biased region" description="Polar residues" evidence="2">
    <location>
        <begin position="1297"/>
        <end position="1325"/>
    </location>
</feature>
<keyword evidence="5" id="KW-1185">Reference proteome</keyword>
<dbReference type="Pfam" id="PF00620">
    <property type="entry name" value="RhoGAP"/>
    <property type="match status" value="1"/>
</dbReference>
<feature type="region of interest" description="Disordered" evidence="2">
    <location>
        <begin position="1037"/>
        <end position="1065"/>
    </location>
</feature>
<evidence type="ECO:0000313" key="4">
    <source>
        <dbReference type="EMBL" id="RDW94796.1"/>
    </source>
</evidence>
<feature type="coiled-coil region" evidence="1">
    <location>
        <begin position="1374"/>
        <end position="1408"/>
    </location>
</feature>
<feature type="compositionally biased region" description="Polar residues" evidence="2">
    <location>
        <begin position="1466"/>
        <end position="1482"/>
    </location>
</feature>
<dbReference type="EMBL" id="PDLN01000001">
    <property type="protein sequence ID" value="RDW94796.1"/>
    <property type="molecule type" value="Genomic_DNA"/>
</dbReference>
<feature type="compositionally biased region" description="Polar residues" evidence="2">
    <location>
        <begin position="80"/>
        <end position="92"/>
    </location>
</feature>
<gene>
    <name evidence="4" type="ORF">BP5796_00559</name>
</gene>
<comment type="caution">
    <text evidence="4">The sequence shown here is derived from an EMBL/GenBank/DDBJ whole genome shotgun (WGS) entry which is preliminary data.</text>
</comment>
<feature type="region of interest" description="Disordered" evidence="2">
    <location>
        <begin position="625"/>
        <end position="665"/>
    </location>
</feature>
<feature type="compositionally biased region" description="Polar residues" evidence="2">
    <location>
        <begin position="569"/>
        <end position="604"/>
    </location>
</feature>
<feature type="region of interest" description="Disordered" evidence="2">
    <location>
        <begin position="722"/>
        <end position="803"/>
    </location>
</feature>
<dbReference type="Proteomes" id="UP000256328">
    <property type="component" value="Unassembled WGS sequence"/>
</dbReference>
<feature type="compositionally biased region" description="Basic and acidic residues" evidence="2">
    <location>
        <begin position="538"/>
        <end position="559"/>
    </location>
</feature>
<accession>A0A3D8T8C4</accession>
<sequence>MQSYSHALYSRSSSAASHYARRPFRAQDRASDNGDIAQEMLNKPIIPPRKSSASPEKSADVSHSFQDTLELESGGRRRAMQSSNTWTSSSGGAFSDHDDLEDRTEFLDEYNRLAKKHNVPLLIPEEHVAINIDFSISANGKPGNWFSRNILRRSSSTLNNQTIRLKNEKVVRPRRSISDLSIRRKAKKDILKNKDLQELVRLCGISPIYMPEEYAVGGLAVPTCFRATAQYLVQHGPTNRGVFRVPGAHNIVSALYNHYCSTDEDGDLISGTVRCPTLPDHIKCDVHDVASAFKKFLLGLPGGILGSLPLFDAFVSIHSQLKGDPEMTKTKQTKIRARLIALAIGTIQSQYRRDFICAVLGLLCMIGRAAETTRREDITGRPLPTSDLMGYGPLSVIFGPLLVGDLLENYTMGIANPYGPLVLFPVSPPKSRKDKYRKSRSNGDSSFLLTGADKIKIANSITEMLITHWRDVVRHLRDLRTVRTLRPYKSLGLLGKVCPPPFLRPSASEAFIMRRPPDWDDNRVIKSKQRNMSPTPISRRDASSTREHTGQEHGFELKIRKQRNKKKPASTQMLPSTRSMNFLSPTAEETLQEQPLQPHATSHMQETELGKDSVVTIKPDLLDSAFTTPSPSSSKLKKKPSQKAHLLKQDTLRHSGQPSSEGATSLSPSILMLKKNAHPVQNNSLQHLVEDQPGNMHRHAFATKENHPYLNTSMVREHLREPQQVLPSDPLRLSTASQAARARRSKISHSARRLVESEPGPPITRSPDRKGRPQTFDATCHPKSPMASPHSKDPLSEVSDEDDKVSLAKLAKALEAFEPSPDFEQNLRLEQLDSLSQIERKSNALAARIEEEATNTKVLSESITKQLNRDIESASSIGVYAQSKEQSPVQESKQAHERSSTIVTATILPLSKPTSQENLLQGEKVLPFHNMFEDIFKEFSVERGAKPSTMSEGVKAVAIRSDRLGIAHEQKLTFPKAASVEDAKDNSPKSESLQMQVKKSDNKTKSATESETENPAENTTALAQADIMASSVQYNHQDSLNGVDAPPNLPIRRRQSAHSSSNRNSIQCDVSVVSRGAISPHRPPEITFVHSANDRKLVPPIGREGSVKALAAKFDTVASDPSASPIKIRNETPRKNVIASYTQNMSPLPSPSKSQNSFRSTRSVRSRGSIPSVRHSNPLAADGLVPPKIQVAKRSPPRRMIRSSLDDCTPLRPVPATPTYTLETSATSPRNPSNPYMQSLEIGDSFCFRGEQTTEDMKTLDGQAGTYGNLSVSREITGSATLIGQVKMKTTMTTLNEDGRSSRLQNANNRGSIQTSLLLQDTDTSPVGRRRSSSTNVETEIDRDIQGLQDRFLKKLKYIENFDLKAKEVLKQGKVELAIELLRVNEEMDAWKKRAKAAEDRLETLEQLRGPGRIQKRWRTSSAPTETTSPLIIFSEDGSVVVSSRSGEGQAVAVQEAPNDVESHELFTSTQPLQKSDGARSTSRTEHSGKSQDTVIRSPLVVNGLWRDDEALVWRAYE</sequence>
<feature type="region of interest" description="Disordered" evidence="2">
    <location>
        <begin position="977"/>
        <end position="1018"/>
    </location>
</feature>
<feature type="compositionally biased region" description="Polar residues" evidence="2">
    <location>
        <begin position="51"/>
        <end position="67"/>
    </location>
</feature>
<feature type="region of interest" description="Disordered" evidence="2">
    <location>
        <begin position="520"/>
        <end position="608"/>
    </location>
</feature>
<dbReference type="GO" id="GO:0007165">
    <property type="term" value="P:signal transduction"/>
    <property type="evidence" value="ECO:0007669"/>
    <property type="project" value="InterPro"/>
</dbReference>
<dbReference type="PROSITE" id="PS50238">
    <property type="entry name" value="RHOGAP"/>
    <property type="match status" value="1"/>
</dbReference>
<feature type="compositionally biased region" description="Low complexity" evidence="2">
    <location>
        <begin position="1"/>
        <end position="18"/>
    </location>
</feature>
<feature type="compositionally biased region" description="Polar residues" evidence="2">
    <location>
        <begin position="1009"/>
        <end position="1018"/>
    </location>
</feature>
<dbReference type="OrthoDB" id="9994905at2759"/>
<feature type="compositionally biased region" description="Basic and acidic residues" evidence="2">
    <location>
        <begin position="979"/>
        <end position="988"/>
    </location>
</feature>
<feature type="compositionally biased region" description="Basic residues" evidence="2">
    <location>
        <begin position="741"/>
        <end position="752"/>
    </location>
</feature>
<protein>
    <recommendedName>
        <fullName evidence="3">Rho-GAP domain-containing protein</fullName>
    </recommendedName>
</protein>
<feature type="domain" description="Rho-GAP" evidence="3">
    <location>
        <begin position="194"/>
        <end position="473"/>
    </location>
</feature>
<dbReference type="InterPro" id="IPR008936">
    <property type="entry name" value="Rho_GTPase_activation_prot"/>
</dbReference>
<feature type="region of interest" description="Disordered" evidence="2">
    <location>
        <begin position="1"/>
        <end position="98"/>
    </location>
</feature>
<proteinExistence type="predicted"/>
<feature type="region of interest" description="Disordered" evidence="2">
    <location>
        <begin position="1141"/>
        <end position="1236"/>
    </location>
</feature>
<dbReference type="SUPFAM" id="SSF48350">
    <property type="entry name" value="GTPase activation domain, GAP"/>
    <property type="match status" value="1"/>
</dbReference>
<feature type="compositionally biased region" description="Basic residues" evidence="2">
    <location>
        <begin position="635"/>
        <end position="646"/>
    </location>
</feature>
<feature type="compositionally biased region" description="Polar residues" evidence="2">
    <location>
        <begin position="1141"/>
        <end position="1163"/>
    </location>
</feature>
<keyword evidence="1" id="KW-0175">Coiled coil</keyword>
<feature type="compositionally biased region" description="Basic and acidic residues" evidence="2">
    <location>
        <begin position="998"/>
        <end position="1008"/>
    </location>
</feature>
<evidence type="ECO:0000256" key="2">
    <source>
        <dbReference type="SAM" id="MobiDB-lite"/>
    </source>
</evidence>
<feature type="compositionally biased region" description="Polar residues" evidence="2">
    <location>
        <begin position="1218"/>
        <end position="1236"/>
    </location>
</feature>
<evidence type="ECO:0000313" key="5">
    <source>
        <dbReference type="Proteomes" id="UP000256328"/>
    </source>
</evidence>
<feature type="compositionally biased region" description="Polar residues" evidence="2">
    <location>
        <begin position="654"/>
        <end position="665"/>
    </location>
</feature>
<name>A0A3D8T8C4_9HELO</name>
<dbReference type="SMART" id="SM00324">
    <property type="entry name" value="RhoGAP"/>
    <property type="match status" value="1"/>
</dbReference>
<dbReference type="Gene3D" id="1.10.555.10">
    <property type="entry name" value="Rho GTPase activation protein"/>
    <property type="match status" value="1"/>
</dbReference>